<protein>
    <submittedName>
        <fullName evidence="1">Uncharacterized protein</fullName>
    </submittedName>
</protein>
<accession>A0A4Q1U6D4</accession>
<evidence type="ECO:0000313" key="2">
    <source>
        <dbReference type="EMBL" id="UYN56606.1"/>
    </source>
</evidence>
<evidence type="ECO:0000313" key="4">
    <source>
        <dbReference type="Proteomes" id="UP001164790"/>
    </source>
</evidence>
<reference evidence="1 3" key="1">
    <citation type="submission" date="2017-01" db="EMBL/GenBank/DDBJ databases">
        <title>Lactobacillus chiayiensis sp. nov., a lactic acid bacterium isolated from compost.</title>
        <authorList>
            <person name="Huang C.-H."/>
        </authorList>
    </citation>
    <scope>NUCLEOTIDE SEQUENCE [LARGE SCALE GENOMIC DNA]</scope>
    <source>
        <strain evidence="1">Chh01</strain>
        <strain evidence="3">chh01</strain>
    </source>
</reference>
<dbReference type="EMBL" id="CP107523">
    <property type="protein sequence ID" value="UYN56606.1"/>
    <property type="molecule type" value="Genomic_DNA"/>
</dbReference>
<dbReference type="AlphaFoldDB" id="A0A4Q1U6D4"/>
<keyword evidence="4" id="KW-1185">Reference proteome</keyword>
<proteinExistence type="predicted"/>
<dbReference type="Proteomes" id="UP001164790">
    <property type="component" value="Chromosome"/>
</dbReference>
<sequence>MSTKQHQSQTLGSFTVKRAGNALSLPIPAEAGVTEGQEYLLSVTEDGTLRYEPQRMNPWHTESIRKIDFAAMKKVIGVASEHPSQGKEI</sequence>
<evidence type="ECO:0000313" key="1">
    <source>
        <dbReference type="EMBL" id="RXT27209.1"/>
    </source>
</evidence>
<reference evidence="2" key="2">
    <citation type="submission" date="2022-10" db="EMBL/GenBank/DDBJ databases">
        <title>Comparative genomic analysis and in-vitro probiotic properties of the potential probiotic L. chiayiensis AACE 3.</title>
        <authorList>
            <person name="Kang X."/>
        </authorList>
    </citation>
    <scope>NUCLEOTIDE SEQUENCE</scope>
    <source>
        <strain evidence="2">AACE 3</strain>
    </source>
</reference>
<gene>
    <name evidence="1" type="ORF">BVJ53_04500</name>
    <name evidence="2" type="ORF">OFW50_00415</name>
</gene>
<dbReference type="EMBL" id="MSSM01000008">
    <property type="protein sequence ID" value="RXT27209.1"/>
    <property type="molecule type" value="Genomic_DNA"/>
</dbReference>
<evidence type="ECO:0000313" key="3">
    <source>
        <dbReference type="Proteomes" id="UP000290475"/>
    </source>
</evidence>
<name>A0A4Q1U6D4_9LACO</name>
<dbReference type="Proteomes" id="UP000290475">
    <property type="component" value="Unassembled WGS sequence"/>
</dbReference>
<organism evidence="1 3">
    <name type="scientific">Lacticaseibacillus chiayiensis</name>
    <dbReference type="NCBI Taxonomy" id="2100821"/>
    <lineage>
        <taxon>Bacteria</taxon>
        <taxon>Bacillati</taxon>
        <taxon>Bacillota</taxon>
        <taxon>Bacilli</taxon>
        <taxon>Lactobacillales</taxon>
        <taxon>Lactobacillaceae</taxon>
        <taxon>Lacticaseibacillus</taxon>
    </lineage>
</organism>
<dbReference type="RefSeq" id="WP_129301353.1">
    <property type="nucleotide sequence ID" value="NZ_CP074378.1"/>
</dbReference>